<accession>A0A2N8P954</accession>
<dbReference type="Pfam" id="PF13581">
    <property type="entry name" value="HATPase_c_2"/>
    <property type="match status" value="1"/>
</dbReference>
<keyword evidence="4" id="KW-1185">Reference proteome</keyword>
<keyword evidence="1" id="KW-0723">Serine/threonine-protein kinase</keyword>
<keyword evidence="1" id="KW-0418">Kinase</keyword>
<dbReference type="RefSeq" id="WP_102925209.1">
    <property type="nucleotide sequence ID" value="NZ_LJSN01000003.1"/>
</dbReference>
<dbReference type="InterPro" id="IPR050267">
    <property type="entry name" value="Anti-sigma-factor_SerPK"/>
</dbReference>
<organism evidence="3 4">
    <name type="scientific">Streptomyces noursei</name>
    <name type="common">Streptomyces albulus</name>
    <dbReference type="NCBI Taxonomy" id="1971"/>
    <lineage>
        <taxon>Bacteria</taxon>
        <taxon>Bacillati</taxon>
        <taxon>Actinomycetota</taxon>
        <taxon>Actinomycetes</taxon>
        <taxon>Kitasatosporales</taxon>
        <taxon>Streptomycetaceae</taxon>
        <taxon>Streptomyces</taxon>
    </lineage>
</organism>
<dbReference type="AlphaFoldDB" id="A0A2N8P954"/>
<keyword evidence="1" id="KW-0808">Transferase</keyword>
<sequence>MADHQESTRTLPSLPASVAAARGHVRDVLARWGLPPGSAAADDLLLIVSELATNAVQHTRGQSPAFTVALRLDREERLCLGVTDAHPRPPRRLPAAVQQDNGRGLVIIRSLAAERGGRLWVEPVASGGKTVWVTVPWPTAAPCRVDAT</sequence>
<evidence type="ECO:0000256" key="1">
    <source>
        <dbReference type="ARBA" id="ARBA00022527"/>
    </source>
</evidence>
<evidence type="ECO:0000259" key="2">
    <source>
        <dbReference type="Pfam" id="PF13581"/>
    </source>
</evidence>
<evidence type="ECO:0000313" key="4">
    <source>
        <dbReference type="Proteomes" id="UP000236047"/>
    </source>
</evidence>
<name>A0A2N8P954_STRNR</name>
<dbReference type="Proteomes" id="UP000236047">
    <property type="component" value="Unassembled WGS sequence"/>
</dbReference>
<dbReference type="CDD" id="cd16936">
    <property type="entry name" value="HATPase_RsbW-like"/>
    <property type="match status" value="1"/>
</dbReference>
<dbReference type="PANTHER" id="PTHR35526:SF3">
    <property type="entry name" value="ANTI-SIGMA-F FACTOR RSBW"/>
    <property type="match status" value="1"/>
</dbReference>
<protein>
    <recommendedName>
        <fullName evidence="2">Histidine kinase/HSP90-like ATPase domain-containing protein</fullName>
    </recommendedName>
</protein>
<dbReference type="SUPFAM" id="SSF55874">
    <property type="entry name" value="ATPase domain of HSP90 chaperone/DNA topoisomerase II/histidine kinase"/>
    <property type="match status" value="1"/>
</dbReference>
<dbReference type="PANTHER" id="PTHR35526">
    <property type="entry name" value="ANTI-SIGMA-F FACTOR RSBW-RELATED"/>
    <property type="match status" value="1"/>
</dbReference>
<dbReference type="InterPro" id="IPR003594">
    <property type="entry name" value="HATPase_dom"/>
</dbReference>
<comment type="caution">
    <text evidence="3">The sequence shown here is derived from an EMBL/GenBank/DDBJ whole genome shotgun (WGS) entry which is preliminary data.</text>
</comment>
<dbReference type="EMBL" id="LJSN01000003">
    <property type="protein sequence ID" value="PNE37551.1"/>
    <property type="molecule type" value="Genomic_DNA"/>
</dbReference>
<feature type="domain" description="Histidine kinase/HSP90-like ATPase" evidence="2">
    <location>
        <begin position="11"/>
        <end position="114"/>
    </location>
</feature>
<proteinExistence type="predicted"/>
<dbReference type="InterPro" id="IPR036890">
    <property type="entry name" value="HATPase_C_sf"/>
</dbReference>
<dbReference type="GO" id="GO:0004674">
    <property type="term" value="F:protein serine/threonine kinase activity"/>
    <property type="evidence" value="ECO:0007669"/>
    <property type="project" value="UniProtKB-KW"/>
</dbReference>
<dbReference type="Gene3D" id="3.30.565.10">
    <property type="entry name" value="Histidine kinase-like ATPase, C-terminal domain"/>
    <property type="match status" value="1"/>
</dbReference>
<evidence type="ECO:0000313" key="3">
    <source>
        <dbReference type="EMBL" id="PNE37551.1"/>
    </source>
</evidence>
<gene>
    <name evidence="3" type="ORF">AOB60_24995</name>
</gene>
<reference evidence="4" key="1">
    <citation type="submission" date="2015-09" db="EMBL/GenBank/DDBJ databases">
        <authorList>
            <person name="Graham D.E."/>
            <person name="Mahan K.M."/>
            <person name="Klingeman D.M."/>
            <person name="Fida T."/>
            <person name="Giannone R.J."/>
            <person name="Hettich R.L."/>
            <person name="Parry R.J."/>
            <person name="Spain J.C."/>
        </authorList>
    </citation>
    <scope>NUCLEOTIDE SEQUENCE [LARGE SCALE GENOMIC DNA]</scope>
    <source>
        <strain evidence="4">JCM 4701</strain>
    </source>
</reference>